<evidence type="ECO:0000313" key="2">
    <source>
        <dbReference type="EMBL" id="EIE77901.1"/>
    </source>
</evidence>
<name>I1BNX1_RHIO9</name>
<dbReference type="InParanoid" id="I1BNX1"/>
<feature type="region of interest" description="Disordered" evidence="1">
    <location>
        <begin position="1"/>
        <end position="51"/>
    </location>
</feature>
<organism evidence="2 3">
    <name type="scientific">Rhizopus delemar (strain RA 99-880 / ATCC MYA-4621 / FGSC 9543 / NRRL 43880)</name>
    <name type="common">Mucormycosis agent</name>
    <name type="synonym">Rhizopus arrhizus var. delemar</name>
    <dbReference type="NCBI Taxonomy" id="246409"/>
    <lineage>
        <taxon>Eukaryota</taxon>
        <taxon>Fungi</taxon>
        <taxon>Fungi incertae sedis</taxon>
        <taxon>Mucoromycota</taxon>
        <taxon>Mucoromycotina</taxon>
        <taxon>Mucoromycetes</taxon>
        <taxon>Mucorales</taxon>
        <taxon>Mucorineae</taxon>
        <taxon>Rhizopodaceae</taxon>
        <taxon>Rhizopus</taxon>
    </lineage>
</organism>
<feature type="compositionally biased region" description="Low complexity" evidence="1">
    <location>
        <begin position="15"/>
        <end position="26"/>
    </location>
</feature>
<dbReference type="OMA" id="ATEEHCD"/>
<dbReference type="VEuPathDB" id="FungiDB:RO3G_02605"/>
<dbReference type="Proteomes" id="UP000009138">
    <property type="component" value="Unassembled WGS sequence"/>
</dbReference>
<accession>I1BNX1</accession>
<protein>
    <submittedName>
        <fullName evidence="2">Uncharacterized protein</fullName>
    </submittedName>
</protein>
<dbReference type="GeneID" id="93609577"/>
<evidence type="ECO:0000313" key="3">
    <source>
        <dbReference type="Proteomes" id="UP000009138"/>
    </source>
</evidence>
<evidence type="ECO:0000256" key="1">
    <source>
        <dbReference type="SAM" id="MobiDB-lite"/>
    </source>
</evidence>
<keyword evidence="3" id="KW-1185">Reference proteome</keyword>
<feature type="compositionally biased region" description="Basic and acidic residues" evidence="1">
    <location>
        <begin position="31"/>
        <end position="51"/>
    </location>
</feature>
<dbReference type="EMBL" id="CH476733">
    <property type="protein sequence ID" value="EIE77901.1"/>
    <property type="molecule type" value="Genomic_DNA"/>
</dbReference>
<sequence>MDIGELENPYTYDKSGSTSTQTGTSGPLRIGDYDDKVSNTKQQEKNTQKLH</sequence>
<gene>
    <name evidence="2" type="ORF">RO3G_02605</name>
</gene>
<proteinExistence type="predicted"/>
<reference evidence="2 3" key="1">
    <citation type="journal article" date="2009" name="PLoS Genet.">
        <title>Genomic analysis of the basal lineage fungus Rhizopus oryzae reveals a whole-genome duplication.</title>
        <authorList>
            <person name="Ma L.-J."/>
            <person name="Ibrahim A.S."/>
            <person name="Skory C."/>
            <person name="Grabherr M.G."/>
            <person name="Burger G."/>
            <person name="Butler M."/>
            <person name="Elias M."/>
            <person name="Idnurm A."/>
            <person name="Lang B.F."/>
            <person name="Sone T."/>
            <person name="Abe A."/>
            <person name="Calvo S.E."/>
            <person name="Corrochano L.M."/>
            <person name="Engels R."/>
            <person name="Fu J."/>
            <person name="Hansberg W."/>
            <person name="Kim J.-M."/>
            <person name="Kodira C.D."/>
            <person name="Koehrsen M.J."/>
            <person name="Liu B."/>
            <person name="Miranda-Saavedra D."/>
            <person name="O'Leary S."/>
            <person name="Ortiz-Castellanos L."/>
            <person name="Poulter R."/>
            <person name="Rodriguez-Romero J."/>
            <person name="Ruiz-Herrera J."/>
            <person name="Shen Y.-Q."/>
            <person name="Zeng Q."/>
            <person name="Galagan J."/>
            <person name="Birren B.W."/>
            <person name="Cuomo C.A."/>
            <person name="Wickes B.L."/>
        </authorList>
    </citation>
    <scope>NUCLEOTIDE SEQUENCE [LARGE SCALE GENOMIC DNA]</scope>
    <source>
        <strain evidence="3">RA 99-880 / ATCC MYA-4621 / FGSC 9543 / NRRL 43880</strain>
    </source>
</reference>
<dbReference type="RefSeq" id="XP_067513297.1">
    <property type="nucleotide sequence ID" value="XM_067657196.1"/>
</dbReference>
<dbReference type="AlphaFoldDB" id="I1BNX1"/>